<gene>
    <name evidence="3" type="primary">pinb</name>
</gene>
<dbReference type="InterPro" id="IPR036312">
    <property type="entry name" value="Bifun_inhib/LTP/seed_sf"/>
</dbReference>
<dbReference type="SMART" id="SM00499">
    <property type="entry name" value="AAI"/>
    <property type="match status" value="1"/>
</dbReference>
<dbReference type="AlphaFoldDB" id="B2G3R5"/>
<feature type="domain" description="Bifunctional inhibitor/plant lipid transfer protein/seed storage helical" evidence="2">
    <location>
        <begin position="50"/>
        <end position="140"/>
    </location>
</feature>
<dbReference type="CDD" id="cd00261">
    <property type="entry name" value="AAI_SS"/>
    <property type="match status" value="1"/>
</dbReference>
<dbReference type="GO" id="GO:0045735">
    <property type="term" value="F:nutrient reservoir activity"/>
    <property type="evidence" value="ECO:0007669"/>
    <property type="project" value="InterPro"/>
</dbReference>
<protein>
    <submittedName>
        <fullName evidence="3">Putative puroindoline b protein</fullName>
    </submittedName>
</protein>
<sequence length="228" mass="25142">MKTLFLLALLALVASTTFAQYSEVGGWYNEVGGGGGSQQCPQERPKLSSCKDYVMERCFTMKDFPVTWPTKWWKGGCEHEVREKCCKQLSQIAPQCRCDSIRRVIQGRLGGFLGIWRGEVFKQLQRAQSLPSKCNMGADCKFPSGYTGDDIYKSNSRGRHGGREHATSGPIRPIVSRITIHWPSFYNVVTGKTLALPNLIALQHIPLSPAGVIAKRPAPIALPNSCAA</sequence>
<evidence type="ECO:0000256" key="1">
    <source>
        <dbReference type="SAM" id="SignalP"/>
    </source>
</evidence>
<dbReference type="PANTHER" id="PTHR33454">
    <property type="entry name" value="PROLAMIN PPROL 14P"/>
    <property type="match status" value="1"/>
</dbReference>
<dbReference type="PANTHER" id="PTHR33454:SF10">
    <property type="entry name" value="PUROINDOLINE-B"/>
    <property type="match status" value="1"/>
</dbReference>
<dbReference type="SUPFAM" id="SSF47699">
    <property type="entry name" value="Bifunctional inhibitor/lipid-transfer protein/seed storage 2S albumin"/>
    <property type="match status" value="1"/>
</dbReference>
<dbReference type="InterPro" id="IPR001954">
    <property type="entry name" value="Glia_glutenin"/>
</dbReference>
<proteinExistence type="evidence at transcript level"/>
<evidence type="ECO:0000313" key="3">
    <source>
        <dbReference type="EMBL" id="CAQ43070.2"/>
    </source>
</evidence>
<evidence type="ECO:0000259" key="2">
    <source>
        <dbReference type="SMART" id="SM00499"/>
    </source>
</evidence>
<keyword evidence="1" id="KW-0732">Signal</keyword>
<dbReference type="Pfam" id="PF00234">
    <property type="entry name" value="Tryp_alpha_amyl"/>
    <property type="match status" value="1"/>
</dbReference>
<accession>B2G3R5</accession>
<reference evidence="3" key="1">
    <citation type="submission" date="2008-04" db="EMBL/GenBank/DDBJ databases">
        <title>Puroindoline genes and proteins in tetraploid and hexaploid species in Triticum.</title>
        <authorList>
            <person name="Rakszegi M."/>
            <person name="Wilkinson M.D."/>
            <person name="Tosi P."/>
            <person name="Lovegrove A."/>
            <person name="Kovacs G."/>
            <person name="Bedo Z."/>
            <person name="Shewry P.R."/>
        </authorList>
    </citation>
    <scope>NUCLEOTIDE SEQUENCE</scope>
    <source>
        <tissue evidence="3">Grain</tissue>
    </source>
</reference>
<dbReference type="EMBL" id="AM989326">
    <property type="protein sequence ID" value="CAQ43070.2"/>
    <property type="molecule type" value="mRNA"/>
</dbReference>
<feature type="chain" id="PRO_5002777860" evidence="1">
    <location>
        <begin position="20"/>
        <end position="228"/>
    </location>
</feature>
<dbReference type="Gene3D" id="1.10.110.10">
    <property type="entry name" value="Plant lipid-transfer and hydrophobic proteins"/>
    <property type="match status" value="1"/>
</dbReference>
<dbReference type="InterPro" id="IPR016140">
    <property type="entry name" value="Bifunc_inhib/LTP/seed_store"/>
</dbReference>
<feature type="signal peptide" evidence="1">
    <location>
        <begin position="1"/>
        <end position="19"/>
    </location>
</feature>
<name>B2G3R5_9POAL</name>
<organism evidence="3">
    <name type="scientific">Triticum macha</name>
    <dbReference type="NCBI Taxonomy" id="69994"/>
    <lineage>
        <taxon>Eukaryota</taxon>
        <taxon>Viridiplantae</taxon>
        <taxon>Streptophyta</taxon>
        <taxon>Embryophyta</taxon>
        <taxon>Tracheophyta</taxon>
        <taxon>Spermatophyta</taxon>
        <taxon>Magnoliopsida</taxon>
        <taxon>Liliopsida</taxon>
        <taxon>Poales</taxon>
        <taxon>Poaceae</taxon>
        <taxon>BOP clade</taxon>
        <taxon>Pooideae</taxon>
        <taxon>Triticodae</taxon>
        <taxon>Triticeae</taxon>
        <taxon>Triticinae</taxon>
        <taxon>Triticum</taxon>
    </lineage>
</organism>